<feature type="region of interest" description="Disordered" evidence="1">
    <location>
        <begin position="286"/>
        <end position="397"/>
    </location>
</feature>
<accession>A0ABU4ZXE2</accession>
<feature type="compositionally biased region" description="Low complexity" evidence="1">
    <location>
        <begin position="1"/>
        <end position="11"/>
    </location>
</feature>
<protein>
    <submittedName>
        <fullName evidence="2">Uncharacterized protein</fullName>
    </submittedName>
</protein>
<sequence length="397" mass="42314">MDSFNPGRGIRPNGGGSATSGRGRYQPGPGHGDGMPAGAVQPGDVDGDALLDRDFDLLVEKAIAAVRSGSDARPDAVFGPFAELNAIVRAVTYHEGRLLEWGLARLCADNPALALMPAETALPVVPAAMELLERNGWESLEGLRLRSEVHYRTSYMPDLFLVDTQNHAALLLDVKRSLASYAERRLNALRKRMMAAALIAGDWLHVEGRMVGVSRVDIAIVDGSNIEHDRTKGIFALDEVGELIGVAGAGQAMLALRAKFARRVRRELEETCRRALGRIHRTTAGSSLARSAASGRSVRDEGREAFHFGGPSEEHGVGEDSAFLSGGGNPQAEPRNDADADADDGDGYGDAGDGNAVLGGALSFAPPRRARTADWRRIAASRRQPIKVGFARGRDGP</sequence>
<evidence type="ECO:0000256" key="1">
    <source>
        <dbReference type="SAM" id="MobiDB-lite"/>
    </source>
</evidence>
<dbReference type="RefSeq" id="WP_320245447.1">
    <property type="nucleotide sequence ID" value="NZ_JAVIIQ010000001.1"/>
</dbReference>
<dbReference type="EMBL" id="JAVIIQ010000001">
    <property type="protein sequence ID" value="MDX8530091.1"/>
    <property type="molecule type" value="Genomic_DNA"/>
</dbReference>
<feature type="compositionally biased region" description="Low complexity" evidence="1">
    <location>
        <begin position="286"/>
        <end position="296"/>
    </location>
</feature>
<keyword evidence="3" id="KW-1185">Reference proteome</keyword>
<evidence type="ECO:0000313" key="2">
    <source>
        <dbReference type="EMBL" id="MDX8530091.1"/>
    </source>
</evidence>
<name>A0ABU4ZXE2_9HYPH</name>
<comment type="caution">
    <text evidence="2">The sequence shown here is derived from an EMBL/GenBank/DDBJ whole genome shotgun (WGS) entry which is preliminary data.</text>
</comment>
<gene>
    <name evidence="2" type="ORF">RFM42_03825</name>
</gene>
<proteinExistence type="predicted"/>
<feature type="compositionally biased region" description="Basic and acidic residues" evidence="1">
    <location>
        <begin position="297"/>
        <end position="318"/>
    </location>
</feature>
<feature type="region of interest" description="Disordered" evidence="1">
    <location>
        <begin position="1"/>
        <end position="45"/>
    </location>
</feature>
<reference evidence="2 3" key="1">
    <citation type="submission" date="2023-08" db="EMBL/GenBank/DDBJ databases">
        <title>Implementing the SeqCode for naming new Mesorhizobium species isolated from Vachellia karroo root nodules.</title>
        <authorList>
            <person name="Van Lill M."/>
        </authorList>
    </citation>
    <scope>NUCLEOTIDE SEQUENCE [LARGE SCALE GENOMIC DNA]</scope>
    <source>
        <strain evidence="2 3">VK25D</strain>
    </source>
</reference>
<organism evidence="2 3">
    <name type="scientific">Mesorhizobium vachelliae</name>
    <dbReference type="NCBI Taxonomy" id="3072309"/>
    <lineage>
        <taxon>Bacteria</taxon>
        <taxon>Pseudomonadati</taxon>
        <taxon>Pseudomonadota</taxon>
        <taxon>Alphaproteobacteria</taxon>
        <taxon>Hyphomicrobiales</taxon>
        <taxon>Phyllobacteriaceae</taxon>
        <taxon>Mesorhizobium</taxon>
    </lineage>
</organism>
<dbReference type="Proteomes" id="UP001285154">
    <property type="component" value="Unassembled WGS sequence"/>
</dbReference>
<evidence type="ECO:0000313" key="3">
    <source>
        <dbReference type="Proteomes" id="UP001285154"/>
    </source>
</evidence>